<organism evidence="1 2">
    <name type="scientific">Spirosoma terrae</name>
    <dbReference type="NCBI Taxonomy" id="1968276"/>
    <lineage>
        <taxon>Bacteria</taxon>
        <taxon>Pseudomonadati</taxon>
        <taxon>Bacteroidota</taxon>
        <taxon>Cytophagia</taxon>
        <taxon>Cytophagales</taxon>
        <taxon>Cytophagaceae</taxon>
        <taxon>Spirosoma</taxon>
    </lineage>
</organism>
<dbReference type="Proteomes" id="UP000474175">
    <property type="component" value="Unassembled WGS sequence"/>
</dbReference>
<accession>A0A6L9LEG7</accession>
<name>A0A6L9LEG7_9BACT</name>
<keyword evidence="2" id="KW-1185">Reference proteome</keyword>
<gene>
    <name evidence="1" type="ORF">GK108_28850</name>
</gene>
<sequence length="497" mass="55793">MKLVLSVVLWLAIYSVARGQNDSLSVLPEHFRDIEIEVGGLMSSGYRTPFWLQANQFALVPRSSPAGTLRLGIQEQFSLSKVYPNRHISYGLQVAGNAARTSAILFPEAYLSLDLGHFSLWGGRKKEIIGLGDSTLTSGFYSWSGNALPITKLQIGTNGFTPLGFTNGLISVHAFFAHGWIANSDSVRGSFLHQKALYVRLGRPNSRVRLTAGVLHNAQWGGRSDVLAPGMTKDGRLPDTFNDFLYVLTAREGNESDSPSLTKFDRINRVGNHLGSIDFSVDINLGRWQAMGYYQHPFEDKSGVAFINLPDGLYGIRLVNRSTRKDGFQLKHILLEYFNTMSQSGSIANNSRYDGQDDYFNNYQYVDGWQQGRYVIGTPFLSRRDDVRAELRNEQPEKRIWAITNNRVQMAHLGLAGNISQEVQWQSKLSISQNYGTYRYPFVQPRPQFSGVVWLTWPLQLLGGAELRTAIALDHGQLYDNAVGGWISLRKVWKTIK</sequence>
<proteinExistence type="predicted"/>
<evidence type="ECO:0000313" key="1">
    <source>
        <dbReference type="EMBL" id="NDU98924.1"/>
    </source>
</evidence>
<dbReference type="InterPro" id="IPR038636">
    <property type="entry name" value="Wzi_sf"/>
</dbReference>
<dbReference type="EMBL" id="JAAFZH010000021">
    <property type="protein sequence ID" value="NDU98924.1"/>
    <property type="molecule type" value="Genomic_DNA"/>
</dbReference>
<protein>
    <submittedName>
        <fullName evidence="1">Capsule assembly Wzi family protein</fullName>
    </submittedName>
</protein>
<dbReference type="AlphaFoldDB" id="A0A6L9LEG7"/>
<comment type="caution">
    <text evidence="1">The sequence shown here is derived from an EMBL/GenBank/DDBJ whole genome shotgun (WGS) entry which is preliminary data.</text>
</comment>
<dbReference type="Gene3D" id="2.40.160.130">
    <property type="entry name" value="Capsule assembly protein Wzi"/>
    <property type="match status" value="1"/>
</dbReference>
<reference evidence="1 2" key="1">
    <citation type="submission" date="2020-02" db="EMBL/GenBank/DDBJ databases">
        <title>Draft genome sequence of two Spirosoma agri KCTC 52727 and Spirosoma terrae KCTC 52035.</title>
        <authorList>
            <person name="Rojas J."/>
            <person name="Ambika Manirajan B."/>
            <person name="Suarez C."/>
            <person name="Ratering S."/>
            <person name="Schnell S."/>
        </authorList>
    </citation>
    <scope>NUCLEOTIDE SEQUENCE [LARGE SCALE GENOMIC DNA]</scope>
    <source>
        <strain evidence="1 2">KCTC 52035</strain>
    </source>
</reference>
<evidence type="ECO:0000313" key="2">
    <source>
        <dbReference type="Proteomes" id="UP000474175"/>
    </source>
</evidence>
<dbReference type="RefSeq" id="WP_163955054.1">
    <property type="nucleotide sequence ID" value="NZ_JAAFZH010000021.1"/>
</dbReference>